<accession>A0A0F9YHV8</accession>
<dbReference type="AlphaFoldDB" id="A0A0F9YHV8"/>
<protein>
    <submittedName>
        <fullName evidence="1">Uncharacterized protein</fullName>
    </submittedName>
</protein>
<name>A0A0F9YHV8_9ZZZZ</name>
<sequence length="103" mass="11046">MIKPNRSHIAGLKLMSHVFAYNLAPGAAPSTAASNFLESAEQSTEGGDAIEELRAIANYIRETGVLLPADENADPADHSLALVLDRIEKRIQALNAIPNTPLR</sequence>
<proteinExistence type="predicted"/>
<gene>
    <name evidence="1" type="ORF">LCGC14_0089330</name>
</gene>
<comment type="caution">
    <text evidence="1">The sequence shown here is derived from an EMBL/GenBank/DDBJ whole genome shotgun (WGS) entry which is preliminary data.</text>
</comment>
<reference evidence="1" key="1">
    <citation type="journal article" date="2015" name="Nature">
        <title>Complex archaea that bridge the gap between prokaryotes and eukaryotes.</title>
        <authorList>
            <person name="Spang A."/>
            <person name="Saw J.H."/>
            <person name="Jorgensen S.L."/>
            <person name="Zaremba-Niedzwiedzka K."/>
            <person name="Martijn J."/>
            <person name="Lind A.E."/>
            <person name="van Eijk R."/>
            <person name="Schleper C."/>
            <person name="Guy L."/>
            <person name="Ettema T.J."/>
        </authorList>
    </citation>
    <scope>NUCLEOTIDE SEQUENCE</scope>
</reference>
<evidence type="ECO:0000313" key="1">
    <source>
        <dbReference type="EMBL" id="KKO04039.1"/>
    </source>
</evidence>
<organism evidence="1">
    <name type="scientific">marine sediment metagenome</name>
    <dbReference type="NCBI Taxonomy" id="412755"/>
    <lineage>
        <taxon>unclassified sequences</taxon>
        <taxon>metagenomes</taxon>
        <taxon>ecological metagenomes</taxon>
    </lineage>
</organism>
<dbReference type="EMBL" id="LAZR01000024">
    <property type="protein sequence ID" value="KKO04039.1"/>
    <property type="molecule type" value="Genomic_DNA"/>
</dbReference>